<protein>
    <submittedName>
        <fullName evidence="2">Uncharacterized protein</fullName>
    </submittedName>
</protein>
<sequence length="106" mass="11451">MAELPKLDFEDVPRTHPTPPSPSLGHARARKRPGKQVARRGSRIGKVGAGAGEEPPDEVRDRSSSVGRACTRLRTALQEYLMYHFWMPLTGLVAVGPGCSGCGRIS</sequence>
<organism evidence="2 3">
    <name type="scientific">Durusdinium trenchii</name>
    <dbReference type="NCBI Taxonomy" id="1381693"/>
    <lineage>
        <taxon>Eukaryota</taxon>
        <taxon>Sar</taxon>
        <taxon>Alveolata</taxon>
        <taxon>Dinophyceae</taxon>
        <taxon>Suessiales</taxon>
        <taxon>Symbiodiniaceae</taxon>
        <taxon>Durusdinium</taxon>
    </lineage>
</organism>
<comment type="caution">
    <text evidence="2">The sequence shown here is derived from an EMBL/GenBank/DDBJ whole genome shotgun (WGS) entry which is preliminary data.</text>
</comment>
<dbReference type="Proteomes" id="UP001642484">
    <property type="component" value="Unassembled WGS sequence"/>
</dbReference>
<name>A0ABP0QGJ9_9DINO</name>
<gene>
    <name evidence="2" type="ORF">CCMP2556_LOCUS42240</name>
</gene>
<reference evidence="2 3" key="1">
    <citation type="submission" date="2024-02" db="EMBL/GenBank/DDBJ databases">
        <authorList>
            <person name="Chen Y."/>
            <person name="Shah S."/>
            <person name="Dougan E. K."/>
            <person name="Thang M."/>
            <person name="Chan C."/>
        </authorList>
    </citation>
    <scope>NUCLEOTIDE SEQUENCE [LARGE SCALE GENOMIC DNA]</scope>
</reference>
<feature type="region of interest" description="Disordered" evidence="1">
    <location>
        <begin position="1"/>
        <end position="67"/>
    </location>
</feature>
<accession>A0ABP0QGJ9</accession>
<feature type="compositionally biased region" description="Basic residues" evidence="1">
    <location>
        <begin position="27"/>
        <end position="43"/>
    </location>
</feature>
<feature type="compositionally biased region" description="Basic and acidic residues" evidence="1">
    <location>
        <begin position="1"/>
        <end position="14"/>
    </location>
</feature>
<evidence type="ECO:0000256" key="1">
    <source>
        <dbReference type="SAM" id="MobiDB-lite"/>
    </source>
</evidence>
<evidence type="ECO:0000313" key="3">
    <source>
        <dbReference type="Proteomes" id="UP001642484"/>
    </source>
</evidence>
<proteinExistence type="predicted"/>
<keyword evidence="3" id="KW-1185">Reference proteome</keyword>
<evidence type="ECO:0000313" key="2">
    <source>
        <dbReference type="EMBL" id="CAK9087347.1"/>
    </source>
</evidence>
<dbReference type="EMBL" id="CAXAMN010024517">
    <property type="protein sequence ID" value="CAK9087347.1"/>
    <property type="molecule type" value="Genomic_DNA"/>
</dbReference>